<gene>
    <name evidence="1" type="ORF">O9G_003616</name>
</gene>
<evidence type="ECO:0000313" key="1">
    <source>
        <dbReference type="EMBL" id="EPZ35672.1"/>
    </source>
</evidence>
<protein>
    <submittedName>
        <fullName evidence="1">Uncharacterized protein</fullName>
    </submittedName>
</protein>
<accession>A0A075AZJ4</accession>
<keyword evidence="2" id="KW-1185">Reference proteome</keyword>
<name>A0A075AZJ4_ROZAC</name>
<dbReference type="Proteomes" id="UP000030755">
    <property type="component" value="Unassembled WGS sequence"/>
</dbReference>
<sequence>MEHENQAVGLIRNEILYDYYQITKNVLKVLKIERCNDIASQITKDLSSLVLQNLQNASAYYGSLIDLILELSKVCTRPGFQKELVFDIYKALFSIYCIYEKSQKMFNNQSRRRLLRKLIDQNQIEVSDCLCYTIKNISKFQGILLIKLWEFIALMLRTFIDVQKITEEICQEFVAFIFRYENRILKSVDFCEEVVEFLYDITKLSPQFMENKFTDITRCRVIFENLNSKITLKLLVDEFKPRDLALKLLHNEEITDFRKRKITFNLMQSLIIEYLNPEMDQITLEILAIIKNELNMTANMIDILKRTSGLELYIAEYCDYFINDTKSMENYFSILSTIKDEGIILNHFCKSFTFYFQNQWQPPENILNQGFRIFYEHINDNRVLEVYANFVSNHGANITTPQCFNNKDFQITIEEKSSSFDLKESYNASIVLEYLIKAELYNL</sequence>
<dbReference type="EMBL" id="KE560785">
    <property type="protein sequence ID" value="EPZ35672.1"/>
    <property type="molecule type" value="Genomic_DNA"/>
</dbReference>
<proteinExistence type="predicted"/>
<reference evidence="1 2" key="1">
    <citation type="journal article" date="2013" name="Curr. Biol.">
        <title>Shared signatures of parasitism and phylogenomics unite Cryptomycota and microsporidia.</title>
        <authorList>
            <person name="James T.Y."/>
            <person name="Pelin A."/>
            <person name="Bonen L."/>
            <person name="Ahrendt S."/>
            <person name="Sain D."/>
            <person name="Corradi N."/>
            <person name="Stajich J.E."/>
        </authorList>
    </citation>
    <scope>NUCLEOTIDE SEQUENCE [LARGE SCALE GENOMIC DNA]</scope>
    <source>
        <strain evidence="1 2">CSF55</strain>
    </source>
</reference>
<organism evidence="1 2">
    <name type="scientific">Rozella allomycis (strain CSF55)</name>
    <dbReference type="NCBI Taxonomy" id="988480"/>
    <lineage>
        <taxon>Eukaryota</taxon>
        <taxon>Fungi</taxon>
        <taxon>Fungi incertae sedis</taxon>
        <taxon>Cryptomycota</taxon>
        <taxon>Cryptomycota incertae sedis</taxon>
        <taxon>Rozella</taxon>
    </lineage>
</organism>
<dbReference type="HOGENOM" id="CLU_618416_0_0_1"/>
<evidence type="ECO:0000313" key="2">
    <source>
        <dbReference type="Proteomes" id="UP000030755"/>
    </source>
</evidence>
<dbReference type="AlphaFoldDB" id="A0A075AZJ4"/>